<evidence type="ECO:0000313" key="1">
    <source>
        <dbReference type="EMBL" id="SHK95204.1"/>
    </source>
</evidence>
<dbReference type="Proteomes" id="UP000184386">
    <property type="component" value="Unassembled WGS sequence"/>
</dbReference>
<dbReference type="RefSeq" id="WP_073278368.1">
    <property type="nucleotide sequence ID" value="NZ_FRAC01000020.1"/>
</dbReference>
<accession>A0A1M6WNN1</accession>
<dbReference type="EMBL" id="FRAC01000020">
    <property type="protein sequence ID" value="SHK95204.1"/>
    <property type="molecule type" value="Genomic_DNA"/>
</dbReference>
<protein>
    <submittedName>
        <fullName evidence="1">Uncharacterized protein</fullName>
    </submittedName>
</protein>
<dbReference type="AlphaFoldDB" id="A0A1M6WNN1"/>
<reference evidence="1 2" key="1">
    <citation type="submission" date="2016-11" db="EMBL/GenBank/DDBJ databases">
        <authorList>
            <person name="Jaros S."/>
            <person name="Januszkiewicz K."/>
            <person name="Wedrychowicz H."/>
        </authorList>
    </citation>
    <scope>NUCLEOTIDE SEQUENCE [LARGE SCALE GENOMIC DNA]</scope>
    <source>
        <strain evidence="1 2">DSM 15929</strain>
    </source>
</reference>
<proteinExistence type="predicted"/>
<organism evidence="1 2">
    <name type="scientific">Anaerocolumna jejuensis DSM 15929</name>
    <dbReference type="NCBI Taxonomy" id="1121322"/>
    <lineage>
        <taxon>Bacteria</taxon>
        <taxon>Bacillati</taxon>
        <taxon>Bacillota</taxon>
        <taxon>Clostridia</taxon>
        <taxon>Lachnospirales</taxon>
        <taxon>Lachnospiraceae</taxon>
        <taxon>Anaerocolumna</taxon>
    </lineage>
</organism>
<evidence type="ECO:0000313" key="2">
    <source>
        <dbReference type="Proteomes" id="UP000184386"/>
    </source>
</evidence>
<dbReference type="OrthoDB" id="9796949at2"/>
<name>A0A1M6WNN1_9FIRM</name>
<keyword evidence="2" id="KW-1185">Reference proteome</keyword>
<gene>
    <name evidence="1" type="ORF">SAMN02745136_03748</name>
</gene>
<sequence>MSAFGIGINTQGTEAGKIRGIQKEIACACWFTSQGKPTPYMIKFKDDNDEIQTVKEIFVKYMEQKKYSGIPSLEYLCNIVINNIQHEVKLIFFQDECKWIMTFL</sequence>